<proteinExistence type="predicted"/>
<accession>A0A917HFX5</accession>
<reference evidence="1" key="1">
    <citation type="journal article" date="2014" name="Int. J. Syst. Evol. Microbiol.">
        <title>Complete genome sequence of Corynebacterium casei LMG S-19264T (=DSM 44701T), isolated from a smear-ripened cheese.</title>
        <authorList>
            <consortium name="US DOE Joint Genome Institute (JGI-PGF)"/>
            <person name="Walter F."/>
            <person name="Albersmeier A."/>
            <person name="Kalinowski J."/>
            <person name="Ruckert C."/>
        </authorList>
    </citation>
    <scope>NUCLEOTIDE SEQUENCE</scope>
    <source>
        <strain evidence="1">CGMCC 1.12997</strain>
    </source>
</reference>
<reference evidence="1" key="2">
    <citation type="submission" date="2020-09" db="EMBL/GenBank/DDBJ databases">
        <authorList>
            <person name="Sun Q."/>
            <person name="Zhou Y."/>
        </authorList>
    </citation>
    <scope>NUCLEOTIDE SEQUENCE</scope>
    <source>
        <strain evidence="1">CGMCC 1.12997</strain>
    </source>
</reference>
<dbReference type="EMBL" id="BMGT01000002">
    <property type="protein sequence ID" value="GGG78155.1"/>
    <property type="molecule type" value="Genomic_DNA"/>
</dbReference>
<name>A0A917HFX5_9BACT</name>
<organism evidence="1 2">
    <name type="scientific">Edaphobacter dinghuensis</name>
    <dbReference type="NCBI Taxonomy" id="1560005"/>
    <lineage>
        <taxon>Bacteria</taxon>
        <taxon>Pseudomonadati</taxon>
        <taxon>Acidobacteriota</taxon>
        <taxon>Terriglobia</taxon>
        <taxon>Terriglobales</taxon>
        <taxon>Acidobacteriaceae</taxon>
        <taxon>Edaphobacter</taxon>
    </lineage>
</organism>
<gene>
    <name evidence="1" type="ORF">GCM10011585_21650</name>
</gene>
<keyword evidence="2" id="KW-1185">Reference proteome</keyword>
<dbReference type="Proteomes" id="UP000647241">
    <property type="component" value="Unassembled WGS sequence"/>
</dbReference>
<protein>
    <submittedName>
        <fullName evidence="1">Uncharacterized protein</fullName>
    </submittedName>
</protein>
<comment type="caution">
    <text evidence="1">The sequence shown here is derived from an EMBL/GenBank/DDBJ whole genome shotgun (WGS) entry which is preliminary data.</text>
</comment>
<sequence>MSAKYYVFLGFLLRTTSNMLRMRLVPKFFGGLRTGLQVGSPAKRGLSNPLSIYLAAGAE</sequence>
<evidence type="ECO:0000313" key="2">
    <source>
        <dbReference type="Proteomes" id="UP000647241"/>
    </source>
</evidence>
<evidence type="ECO:0000313" key="1">
    <source>
        <dbReference type="EMBL" id="GGG78155.1"/>
    </source>
</evidence>
<dbReference type="AlphaFoldDB" id="A0A917HFX5"/>